<dbReference type="InterPro" id="IPR001268">
    <property type="entry name" value="NADH_UbQ_OxRdtase_30kDa_su"/>
</dbReference>
<evidence type="ECO:0000256" key="4">
    <source>
        <dbReference type="ARBA" id="ARBA00022967"/>
    </source>
</evidence>
<dbReference type="RefSeq" id="YP_009449554.1">
    <property type="nucleotide sequence ID" value="NC_036614.1"/>
</dbReference>
<evidence type="ECO:0000259" key="9">
    <source>
        <dbReference type="Pfam" id="PF00329"/>
    </source>
</evidence>
<keyword evidence="3 8" id="KW-0813">Transport</keyword>
<comment type="subcellular location">
    <subcellularLocation>
        <location evidence="1">Mitochondrion</location>
    </subcellularLocation>
</comment>
<evidence type="ECO:0000256" key="5">
    <source>
        <dbReference type="ARBA" id="ARBA00023027"/>
    </source>
</evidence>
<evidence type="ECO:0000313" key="10">
    <source>
        <dbReference type="EMBL" id="ANA57098.1"/>
    </source>
</evidence>
<dbReference type="InterPro" id="IPR010218">
    <property type="entry name" value="NADH_DH_suC"/>
</dbReference>
<evidence type="ECO:0000256" key="2">
    <source>
        <dbReference type="ARBA" id="ARBA00007569"/>
    </source>
</evidence>
<dbReference type="NCBIfam" id="TIGR01961">
    <property type="entry name" value="NuoC_fam"/>
    <property type="match status" value="1"/>
</dbReference>
<proteinExistence type="inferred from homology"/>
<dbReference type="GeneID" id="35414641"/>
<dbReference type="SUPFAM" id="SSF143243">
    <property type="entry name" value="Nqo5-like"/>
    <property type="match status" value="1"/>
</dbReference>
<dbReference type="GO" id="GO:0005739">
    <property type="term" value="C:mitochondrion"/>
    <property type="evidence" value="ECO:0007669"/>
    <property type="project" value="UniProtKB-SubCell"/>
</dbReference>
<evidence type="ECO:0000256" key="7">
    <source>
        <dbReference type="ARBA" id="ARBA00049551"/>
    </source>
</evidence>
<evidence type="ECO:0000256" key="3">
    <source>
        <dbReference type="ARBA" id="ARBA00022448"/>
    </source>
</evidence>
<dbReference type="HAMAP" id="MF_01357">
    <property type="entry name" value="NDH1_NuoC"/>
    <property type="match status" value="1"/>
</dbReference>
<evidence type="ECO:0000256" key="8">
    <source>
        <dbReference type="RuleBase" id="RU003456"/>
    </source>
</evidence>
<dbReference type="EMBL" id="KX013548">
    <property type="protein sequence ID" value="ANA57098.1"/>
    <property type="molecule type" value="Genomic_DNA"/>
</dbReference>
<evidence type="ECO:0000256" key="6">
    <source>
        <dbReference type="ARBA" id="ARBA00023075"/>
    </source>
</evidence>
<keyword evidence="5 8" id="KW-0520">NAD</keyword>
<dbReference type="PANTHER" id="PTHR10884">
    <property type="entry name" value="NADH DEHYDROGENASE UBIQUINONE IRON-SULFUR PROTEIN 3"/>
    <property type="match status" value="1"/>
</dbReference>
<comment type="catalytic activity">
    <reaction evidence="7">
        <text>a ubiquinone + NADH + 5 H(+)(in) = a ubiquinol + NAD(+) + 4 H(+)(out)</text>
        <dbReference type="Rhea" id="RHEA:29091"/>
        <dbReference type="Rhea" id="RHEA-COMP:9565"/>
        <dbReference type="Rhea" id="RHEA-COMP:9566"/>
        <dbReference type="ChEBI" id="CHEBI:15378"/>
        <dbReference type="ChEBI" id="CHEBI:16389"/>
        <dbReference type="ChEBI" id="CHEBI:17976"/>
        <dbReference type="ChEBI" id="CHEBI:57540"/>
        <dbReference type="ChEBI" id="CHEBI:57945"/>
        <dbReference type="EC" id="7.1.1.2"/>
    </reaction>
</comment>
<dbReference type="FunFam" id="3.30.460.80:FF:000002">
    <property type="entry name" value="NADH dehydrogenase iron-sulfur protein 3, mitochondrial"/>
    <property type="match status" value="1"/>
</dbReference>
<dbReference type="PANTHER" id="PTHR10884:SF14">
    <property type="entry name" value="NADH DEHYDROGENASE [UBIQUINONE] IRON-SULFUR PROTEIN 3, MITOCHONDRIAL"/>
    <property type="match status" value="1"/>
</dbReference>
<dbReference type="NCBIfam" id="NF004733">
    <property type="entry name" value="PRK06074.1-5"/>
    <property type="match status" value="1"/>
</dbReference>
<accession>A0A1S5R1Z6</accession>
<keyword evidence="4 8" id="KW-1278">Translocase</keyword>
<keyword evidence="6" id="KW-0830">Ubiquinone</keyword>
<sequence>MSIQNFILSSVPAWIQKYTISKNELTIYVYPEYIVPFLYFLRDHTRVEHKLLMDLTATDFTNQEKRFEVVYNLLSVRYSTRIRVKTCIDQVTPIESCIDVYKSANWFEREVCDMFGIFFTNHPDLRRILTDYGFNGYPLRKDFPLTGFFEVRYDDTKKRVISEPLELTQEFRYFSFQSPWELINKTETPGLS</sequence>
<dbReference type="GO" id="GO:0008137">
    <property type="term" value="F:NADH dehydrogenase (ubiquinone) activity"/>
    <property type="evidence" value="ECO:0007669"/>
    <property type="project" value="UniProtKB-EC"/>
</dbReference>
<name>A0A1S5R1Z6_9CHLO</name>
<organism evidence="10">
    <name type="scientific">Cymbomonas tetramitiformis</name>
    <dbReference type="NCBI Taxonomy" id="36881"/>
    <lineage>
        <taxon>Eukaryota</taxon>
        <taxon>Viridiplantae</taxon>
        <taxon>Chlorophyta</taxon>
        <taxon>Pyramimonadophyceae</taxon>
        <taxon>Pyramimonadales</taxon>
        <taxon>Pyramimonadaceae</taxon>
        <taxon>Cymbomonas</taxon>
    </lineage>
</organism>
<dbReference type="GO" id="GO:0016020">
    <property type="term" value="C:membrane"/>
    <property type="evidence" value="ECO:0007669"/>
    <property type="project" value="UniProtKB-ARBA"/>
</dbReference>
<reference evidence="10" key="1">
    <citation type="journal article" date="2017" name="J. Phycol.">
        <title>Complete mitochondrial genomes of prasinophyte algae Pyramimonas parkeae and Cymbomonas tetramitiformis.</title>
        <authorList>
            <person name="Satjarak A."/>
            <person name="Burns J.A."/>
            <person name="Kim E."/>
            <person name="Graham L.E."/>
        </authorList>
    </citation>
    <scope>NUCLEOTIDE SEQUENCE</scope>
    <source>
        <strain evidence="10">PLY262</strain>
    </source>
</reference>
<keyword evidence="10" id="KW-0496">Mitochondrion</keyword>
<protein>
    <submittedName>
        <fullName evidence="10">NADH dehydrogenase subunit 9</fullName>
    </submittedName>
</protein>
<dbReference type="PROSITE" id="PS00542">
    <property type="entry name" value="COMPLEX1_30K"/>
    <property type="match status" value="1"/>
</dbReference>
<dbReference type="Gene3D" id="3.30.460.80">
    <property type="entry name" value="NADH:ubiquinone oxidoreductase, 30kDa subunit"/>
    <property type="match status" value="1"/>
</dbReference>
<comment type="similarity">
    <text evidence="2 8">Belongs to the complex I 30 kDa subunit family.</text>
</comment>
<gene>
    <name evidence="10" type="primary">nad9</name>
</gene>
<dbReference type="InterPro" id="IPR037232">
    <property type="entry name" value="NADH_quin_OxRdtase_su_C/D-like"/>
</dbReference>
<dbReference type="AlphaFoldDB" id="A0A1S5R1Z6"/>
<dbReference type="GO" id="GO:0016651">
    <property type="term" value="F:oxidoreductase activity, acting on NAD(P)H"/>
    <property type="evidence" value="ECO:0007669"/>
    <property type="project" value="InterPro"/>
</dbReference>
<dbReference type="Pfam" id="PF00329">
    <property type="entry name" value="Complex1_30kDa"/>
    <property type="match status" value="1"/>
</dbReference>
<feature type="domain" description="NADH:ubiquinone oxidoreductase 30kDa subunit" evidence="9">
    <location>
        <begin position="27"/>
        <end position="147"/>
    </location>
</feature>
<geneLocation type="mitochondrion" evidence="10"/>
<evidence type="ECO:0000256" key="1">
    <source>
        <dbReference type="ARBA" id="ARBA00004173"/>
    </source>
</evidence>
<dbReference type="InterPro" id="IPR020396">
    <property type="entry name" value="NADH_UbQ_OxRdtase_CS"/>
</dbReference>